<accession>A0A9E7A3D8</accession>
<dbReference type="Proteomes" id="UP000831684">
    <property type="component" value="Chromosome"/>
</dbReference>
<dbReference type="Pfam" id="PF18476">
    <property type="entry name" value="PIN_8"/>
    <property type="match status" value="1"/>
</dbReference>
<proteinExistence type="predicted"/>
<reference evidence="3" key="1">
    <citation type="submission" date="2021-09" db="EMBL/GenBank/DDBJ databases">
        <title>Network and meta-omics reveal the key degrader and cooperation patterns in an efficient 1,4-dioxane-degrading microbial community.</title>
        <authorList>
            <person name="Dai C."/>
        </authorList>
    </citation>
    <scope>NUCLEOTIDE SEQUENCE</scope>
    <source>
        <strain evidence="3">ZM13</strain>
    </source>
</reference>
<sequence length="410" mass="48484">MKSELFEFFRPTDTEFDNFWKEGIVVPDANVLLTLIRYNRKSSDDLFSLFEKIKYKIWIPHQVAYEFLNNCHSVFFSMEQAYIKLSSAYDEIRSISAKKIDQIKSEYRFHPSLDFEDGKSSLFEAIKDIENKIKSNQTINSKADDINSIIERVASLFENRIGRPYSDADYKEFCRQADIRYQMKMPPGYLDAEKSDGGYGDFIVWQQLIEYSKENKKDIIFVTEDMKEDWWFRIGGRSIGPRRELRREFFDKTGCQFYAYTLAHWLSLNKLKGSEIVSDDTIKRAQSHQKIDEDSAKSLRESRVILARKSRQLDAKYSELKEKLDSDRRKLNELTDFLKVGIRRFDRDAGEQNFESGFLDSLEMSRKAVLEDINVSLQSLKELELEREAVRLDMVRMWRRRMARDHGQTD</sequence>
<dbReference type="EMBL" id="CP083239">
    <property type="protein sequence ID" value="UOK72460.1"/>
    <property type="molecule type" value="Genomic_DNA"/>
</dbReference>
<feature type="coiled-coil region" evidence="1">
    <location>
        <begin position="310"/>
        <end position="337"/>
    </location>
</feature>
<dbReference type="RefSeq" id="WP_244450158.1">
    <property type="nucleotide sequence ID" value="NZ_CP083239.1"/>
</dbReference>
<feature type="domain" description="PIN like" evidence="2">
    <location>
        <begin position="24"/>
        <end position="245"/>
    </location>
</feature>
<evidence type="ECO:0000313" key="3">
    <source>
        <dbReference type="EMBL" id="UOK72460.1"/>
    </source>
</evidence>
<evidence type="ECO:0000259" key="2">
    <source>
        <dbReference type="Pfam" id="PF18476"/>
    </source>
</evidence>
<evidence type="ECO:0000313" key="4">
    <source>
        <dbReference type="Proteomes" id="UP000831684"/>
    </source>
</evidence>
<name>A0A9E7A3D8_9HYPH</name>
<protein>
    <submittedName>
        <fullName evidence="3">PIN domain-containing protein</fullName>
    </submittedName>
</protein>
<keyword evidence="1" id="KW-0175">Coiled coil</keyword>
<dbReference type="KEGG" id="apol:K9D25_07090"/>
<gene>
    <name evidence="3" type="ORF">K9D25_07090</name>
</gene>
<organism evidence="3 4">
    <name type="scientific">Ancylobacter polymorphus</name>
    <dbReference type="NCBI Taxonomy" id="223390"/>
    <lineage>
        <taxon>Bacteria</taxon>
        <taxon>Pseudomonadati</taxon>
        <taxon>Pseudomonadota</taxon>
        <taxon>Alphaproteobacteria</taxon>
        <taxon>Hyphomicrobiales</taxon>
        <taxon>Xanthobacteraceae</taxon>
        <taxon>Ancylobacter</taxon>
    </lineage>
</organism>
<dbReference type="AlphaFoldDB" id="A0A9E7A3D8"/>
<dbReference type="InterPro" id="IPR041578">
    <property type="entry name" value="PIN_8"/>
</dbReference>
<evidence type="ECO:0000256" key="1">
    <source>
        <dbReference type="SAM" id="Coils"/>
    </source>
</evidence>